<keyword evidence="3" id="KW-1185">Reference proteome</keyword>
<evidence type="ECO:0000313" key="2">
    <source>
        <dbReference type="EMBL" id="KAL3512708.1"/>
    </source>
</evidence>
<comment type="caution">
    <text evidence="2">The sequence shown here is derived from an EMBL/GenBank/DDBJ whole genome shotgun (WGS) entry which is preliminary data.</text>
</comment>
<evidence type="ECO:0000313" key="3">
    <source>
        <dbReference type="Proteomes" id="UP001630127"/>
    </source>
</evidence>
<reference evidence="2 3" key="1">
    <citation type="submission" date="2024-11" db="EMBL/GenBank/DDBJ databases">
        <title>A near-complete genome assembly of Cinchona calisaya.</title>
        <authorList>
            <person name="Lian D.C."/>
            <person name="Zhao X.W."/>
            <person name="Wei L."/>
        </authorList>
    </citation>
    <scope>NUCLEOTIDE SEQUENCE [LARGE SCALE GENOMIC DNA]</scope>
    <source>
        <tissue evidence="2">Nenye</tissue>
    </source>
</reference>
<feature type="compositionally biased region" description="Polar residues" evidence="1">
    <location>
        <begin position="568"/>
        <end position="578"/>
    </location>
</feature>
<name>A0ABD2Z0P9_9GENT</name>
<dbReference type="EMBL" id="JBJUIK010000011">
    <property type="protein sequence ID" value="KAL3512708.1"/>
    <property type="molecule type" value="Genomic_DNA"/>
</dbReference>
<feature type="region of interest" description="Disordered" evidence="1">
    <location>
        <begin position="563"/>
        <end position="642"/>
    </location>
</feature>
<organism evidence="2 3">
    <name type="scientific">Cinchona calisaya</name>
    <dbReference type="NCBI Taxonomy" id="153742"/>
    <lineage>
        <taxon>Eukaryota</taxon>
        <taxon>Viridiplantae</taxon>
        <taxon>Streptophyta</taxon>
        <taxon>Embryophyta</taxon>
        <taxon>Tracheophyta</taxon>
        <taxon>Spermatophyta</taxon>
        <taxon>Magnoliopsida</taxon>
        <taxon>eudicotyledons</taxon>
        <taxon>Gunneridae</taxon>
        <taxon>Pentapetalae</taxon>
        <taxon>asterids</taxon>
        <taxon>lamiids</taxon>
        <taxon>Gentianales</taxon>
        <taxon>Rubiaceae</taxon>
        <taxon>Cinchonoideae</taxon>
        <taxon>Cinchoneae</taxon>
        <taxon>Cinchona</taxon>
    </lineage>
</organism>
<proteinExistence type="predicted"/>
<dbReference type="PANTHER" id="PTHR12112">
    <property type="entry name" value="BNIP - RELATED"/>
    <property type="match status" value="1"/>
</dbReference>
<feature type="compositionally biased region" description="Basic and acidic residues" evidence="1">
    <location>
        <begin position="24"/>
        <end position="33"/>
    </location>
</feature>
<accession>A0ABD2Z0P9</accession>
<dbReference type="FunFam" id="3.90.1640.10:FF:000010">
    <property type="entry name" value="Uncharacterized protein"/>
    <property type="match status" value="1"/>
</dbReference>
<dbReference type="Gene3D" id="3.90.1640.10">
    <property type="entry name" value="inorganic pyrophosphatase (n-terminal core)"/>
    <property type="match status" value="2"/>
</dbReference>
<gene>
    <name evidence="2" type="ORF">ACH5RR_025425</name>
</gene>
<evidence type="ECO:0008006" key="4">
    <source>
        <dbReference type="Google" id="ProtNLM"/>
    </source>
</evidence>
<feature type="compositionally biased region" description="Polar residues" evidence="1">
    <location>
        <begin position="244"/>
        <end position="272"/>
    </location>
</feature>
<sequence>MEKRFNRNLSNNSRGSISLQKQVLENRRNRNENVPDLTDFMNDMFFGTASTDKKEYNLTGSEGLNEDSDSFDSSRRSVSSRSTQEWLEEAKRMVAQSPARCESPSRLAGSPRFATAQSTTSLDKRDPLSRSARRHRSLEGFSGEILSKSAAHTRNKSQANLDPTSAEESPASAVQKWFSNILKPQNNSTINPNLTMPSHDSPPNSIDNLEAPPLPTRQITPRKSRFQKNTHASQPHLIPPPTNQQPSPKRTFKNPANINTSAPNSPTILDNQLLSPPKHLVESVHRRSISSSTCSVPKIPVLSPPRNLAESAQRKSVSTFSNDRPLPRDNLIEHFRTEESRNQEFNGFLKEQRANMEKIMNGEVNRKAKIVLSGPTNSTSSMVAAICYAWLLENRMSNKNGRGREAINGELVVPVMNMRREKMWKQRQAAWLFHHVGIDVSALLFSDEVDLETLMMTRKLSILIVGQEILNTNGEVASGCTILTDNYCEDAYDLLQTPMLKKLLLAGILLDTQNLNASMKLSMTRDSEAIQLLLVGSIPSYRNTLFDQLMQDQRDDGFSEVLQKNYGKPSSESNSSKGPTPEHRVSGKTSDQGGVTPDADKSPKDTKYAKANTVSPKPGKPAPTPTKSPAAPSANAADSSRRKNTFFLAKWFGFGSK</sequence>
<dbReference type="AlphaFoldDB" id="A0ABD2Z0P9"/>
<feature type="region of interest" description="Disordered" evidence="1">
    <location>
        <begin position="1"/>
        <end position="36"/>
    </location>
</feature>
<feature type="compositionally biased region" description="Basic and acidic residues" evidence="1">
    <location>
        <begin position="598"/>
        <end position="608"/>
    </location>
</feature>
<feature type="region of interest" description="Disordered" evidence="1">
    <location>
        <begin position="305"/>
        <end position="325"/>
    </location>
</feature>
<dbReference type="PANTHER" id="PTHR12112:SF39">
    <property type="entry name" value="EG:152A3.5 PROTEIN (FBGN0003116_PN PROTEIN)"/>
    <property type="match status" value="1"/>
</dbReference>
<feature type="compositionally biased region" description="Low complexity" evidence="1">
    <location>
        <begin position="627"/>
        <end position="638"/>
    </location>
</feature>
<feature type="compositionally biased region" description="Polar residues" evidence="1">
    <location>
        <begin position="7"/>
        <end position="23"/>
    </location>
</feature>
<evidence type="ECO:0000256" key="1">
    <source>
        <dbReference type="SAM" id="MobiDB-lite"/>
    </source>
</evidence>
<feature type="compositionally biased region" description="Polar residues" evidence="1">
    <location>
        <begin position="182"/>
        <end position="207"/>
    </location>
</feature>
<feature type="compositionally biased region" description="Polar residues" evidence="1">
    <location>
        <begin position="150"/>
        <end position="167"/>
    </location>
</feature>
<protein>
    <recommendedName>
        <fullName evidence="4">Exopolyphosphatase</fullName>
    </recommendedName>
</protein>
<dbReference type="Proteomes" id="UP001630127">
    <property type="component" value="Unassembled WGS sequence"/>
</dbReference>
<feature type="region of interest" description="Disordered" evidence="1">
    <location>
        <begin position="59"/>
        <end position="272"/>
    </location>
</feature>